<keyword evidence="6" id="KW-0732">Signal</keyword>
<evidence type="ECO:0000256" key="1">
    <source>
        <dbReference type="ARBA" id="ARBA00011073"/>
    </source>
</evidence>
<dbReference type="PROSITE" id="PS00137">
    <property type="entry name" value="SUBTILASE_HIS"/>
    <property type="match status" value="1"/>
</dbReference>
<dbReference type="AlphaFoldDB" id="K7ZCQ3"/>
<organism evidence="8 9">
    <name type="scientific">Bdellovibrio bacteriovorus str. Tiberius</name>
    <dbReference type="NCBI Taxonomy" id="1069642"/>
    <lineage>
        <taxon>Bacteria</taxon>
        <taxon>Pseudomonadati</taxon>
        <taxon>Bdellovibrionota</taxon>
        <taxon>Bdellovibrionia</taxon>
        <taxon>Bdellovibrionales</taxon>
        <taxon>Pseudobdellovibrionaceae</taxon>
        <taxon>Bdellovibrio</taxon>
    </lineage>
</organism>
<dbReference type="InterPro" id="IPR022398">
    <property type="entry name" value="Peptidase_S8_His-AS"/>
</dbReference>
<evidence type="ECO:0000256" key="4">
    <source>
        <dbReference type="ARBA" id="ARBA00022825"/>
    </source>
</evidence>
<dbReference type="GO" id="GO:0006508">
    <property type="term" value="P:proteolysis"/>
    <property type="evidence" value="ECO:0007669"/>
    <property type="project" value="UniProtKB-KW"/>
</dbReference>
<dbReference type="PRINTS" id="PR00723">
    <property type="entry name" value="SUBTILISIN"/>
</dbReference>
<accession>K7ZCQ3</accession>
<dbReference type="PROSITE" id="PS51892">
    <property type="entry name" value="SUBTILASE"/>
    <property type="match status" value="1"/>
</dbReference>
<dbReference type="PATRIC" id="fig|1069642.3.peg.3685"/>
<evidence type="ECO:0000256" key="2">
    <source>
        <dbReference type="ARBA" id="ARBA00022670"/>
    </source>
</evidence>
<dbReference type="KEGG" id="bbat:Bdt_3726"/>
<dbReference type="InterPro" id="IPR036852">
    <property type="entry name" value="Peptidase_S8/S53_dom_sf"/>
</dbReference>
<dbReference type="Proteomes" id="UP000010074">
    <property type="component" value="Chromosome"/>
</dbReference>
<feature type="domain" description="Peptidase S8/S53" evidence="7">
    <location>
        <begin position="125"/>
        <end position="381"/>
    </location>
</feature>
<evidence type="ECO:0000256" key="6">
    <source>
        <dbReference type="SAM" id="SignalP"/>
    </source>
</evidence>
<dbReference type="InterPro" id="IPR000209">
    <property type="entry name" value="Peptidase_S8/S53_dom"/>
</dbReference>
<dbReference type="HOGENOM" id="CLU_011263_15_7_7"/>
<feature type="active site" description="Charge relay system" evidence="5">
    <location>
        <position position="134"/>
    </location>
</feature>
<feature type="active site" description="Charge relay system" evidence="5">
    <location>
        <position position="348"/>
    </location>
</feature>
<gene>
    <name evidence="8" type="ORF">Bdt_3726</name>
</gene>
<evidence type="ECO:0000256" key="3">
    <source>
        <dbReference type="ARBA" id="ARBA00022801"/>
    </source>
</evidence>
<sequence length="411" mass="43524">MNMDVQKILSAVACVFVFAACSQKSAETVFPENGALDSSACRGQALEHKFIVQWEDGSFTTETATNAEEFKENFIKPQLENIKHVDYDRVIQLQRSSEVSVNAFTDSWGQQRIGAPTVWSQGVYGQGVKVAVVDAYVDVSHPQLLPRIAVNTGEIPNNGIDDDKNGIVDDYYGAAFVSQPGNNQTPSSHGSHVAGIIAADSRYGSIEGVAPQAQIIPAQFIANDGGGSLGDAVLAMQYSASRGAKIINASWGGAPCVASLRNAFVELEKKGILVIVAAGNDGRDVDVYPEFPASFNMANQITVAAASVSDFMTSWSNSGFSLVHVAAPGERILSTVPGGSTAYMEGTSMAAPFVSGAAALVWSAKPTATAVQVKEAILKSVDVSSGHEFKVNTRGRINVEKALQYIQQLVP</sequence>
<evidence type="ECO:0000259" key="7">
    <source>
        <dbReference type="Pfam" id="PF00082"/>
    </source>
</evidence>
<dbReference type="InterPro" id="IPR051048">
    <property type="entry name" value="Peptidase_S8/S53_subtilisin"/>
</dbReference>
<dbReference type="PANTHER" id="PTHR43399:SF4">
    <property type="entry name" value="CELL WALL-ASSOCIATED PROTEASE"/>
    <property type="match status" value="1"/>
</dbReference>
<name>K7ZCQ3_BDEBC</name>
<comment type="similarity">
    <text evidence="1 5">Belongs to the peptidase S8 family.</text>
</comment>
<dbReference type="STRING" id="1069642.Bdt_3726"/>
<feature type="active site" description="Charge relay system" evidence="5">
    <location>
        <position position="189"/>
    </location>
</feature>
<evidence type="ECO:0000313" key="8">
    <source>
        <dbReference type="EMBL" id="AFY03399.1"/>
    </source>
</evidence>
<reference evidence="8 9" key="1">
    <citation type="journal article" date="2012" name="BMC Genomics">
        <title>Genome analysis of a simultaneously predatory and prey-independent, novel Bdellovibrio bacteriovorus from the River Tiber, supports in silico predictions of both ancient and recent lateral gene transfer from diverse bacteria.</title>
        <authorList>
            <person name="Hobley L."/>
            <person name="Lerner T.R."/>
            <person name="Williams L.E."/>
            <person name="Lambert C."/>
            <person name="Till R."/>
            <person name="Milner D.S."/>
            <person name="Basford S.M."/>
            <person name="Capeness M.J."/>
            <person name="Fenton A.K."/>
            <person name="Atterbury R.J."/>
            <person name="Harris M.A."/>
            <person name="Sockett R.E."/>
        </authorList>
    </citation>
    <scope>NUCLEOTIDE SEQUENCE [LARGE SCALE GENOMIC DNA]</scope>
    <source>
        <strain evidence="8 9">Tiberius</strain>
    </source>
</reference>
<dbReference type="PROSITE" id="PS51257">
    <property type="entry name" value="PROKAR_LIPOPROTEIN"/>
    <property type="match status" value="1"/>
</dbReference>
<dbReference type="Pfam" id="PF00082">
    <property type="entry name" value="Peptidase_S8"/>
    <property type="match status" value="1"/>
</dbReference>
<dbReference type="SUPFAM" id="SSF52743">
    <property type="entry name" value="Subtilisin-like"/>
    <property type="match status" value="1"/>
</dbReference>
<protein>
    <submittedName>
        <fullName evidence="8">Alkaline serine protease</fullName>
    </submittedName>
</protein>
<feature type="chain" id="PRO_5003915880" evidence="6">
    <location>
        <begin position="27"/>
        <end position="411"/>
    </location>
</feature>
<dbReference type="InterPro" id="IPR015500">
    <property type="entry name" value="Peptidase_S8_subtilisin-rel"/>
</dbReference>
<proteinExistence type="inferred from homology"/>
<dbReference type="PANTHER" id="PTHR43399">
    <property type="entry name" value="SUBTILISIN-RELATED"/>
    <property type="match status" value="1"/>
</dbReference>
<evidence type="ECO:0000256" key="5">
    <source>
        <dbReference type="PROSITE-ProRule" id="PRU01240"/>
    </source>
</evidence>
<keyword evidence="4 5" id="KW-0720">Serine protease</keyword>
<dbReference type="Gene3D" id="3.40.50.200">
    <property type="entry name" value="Peptidase S8/S53 domain"/>
    <property type="match status" value="1"/>
</dbReference>
<keyword evidence="3 5" id="KW-0378">Hydrolase</keyword>
<dbReference type="EMBL" id="CP002930">
    <property type="protein sequence ID" value="AFY03399.1"/>
    <property type="molecule type" value="Genomic_DNA"/>
</dbReference>
<dbReference type="InterPro" id="IPR023828">
    <property type="entry name" value="Peptidase_S8_Ser-AS"/>
</dbReference>
<evidence type="ECO:0000313" key="9">
    <source>
        <dbReference type="Proteomes" id="UP000010074"/>
    </source>
</evidence>
<dbReference type="CDD" id="cd07473">
    <property type="entry name" value="Peptidases_S8_Subtilisin_like"/>
    <property type="match status" value="1"/>
</dbReference>
<dbReference type="GO" id="GO:0004252">
    <property type="term" value="F:serine-type endopeptidase activity"/>
    <property type="evidence" value="ECO:0007669"/>
    <property type="project" value="UniProtKB-UniRule"/>
</dbReference>
<feature type="signal peptide" evidence="6">
    <location>
        <begin position="1"/>
        <end position="26"/>
    </location>
</feature>
<dbReference type="PROSITE" id="PS00138">
    <property type="entry name" value="SUBTILASE_SER"/>
    <property type="match status" value="1"/>
</dbReference>
<keyword evidence="2 5" id="KW-0645">Protease</keyword>
<dbReference type="InterPro" id="IPR034204">
    <property type="entry name" value="PfSUB1-like_cat_dom"/>
</dbReference>